<organism evidence="3 4">
    <name type="scientific">Dissophora globulifera</name>
    <dbReference type="NCBI Taxonomy" id="979702"/>
    <lineage>
        <taxon>Eukaryota</taxon>
        <taxon>Fungi</taxon>
        <taxon>Fungi incertae sedis</taxon>
        <taxon>Mucoromycota</taxon>
        <taxon>Mortierellomycotina</taxon>
        <taxon>Mortierellomycetes</taxon>
        <taxon>Mortierellales</taxon>
        <taxon>Mortierellaceae</taxon>
        <taxon>Dissophora</taxon>
    </lineage>
</organism>
<dbReference type="AlphaFoldDB" id="A0A9P6RRW8"/>
<accession>A0A9P6RRW8</accession>
<feature type="region of interest" description="Disordered" evidence="2">
    <location>
        <begin position="124"/>
        <end position="156"/>
    </location>
</feature>
<evidence type="ECO:0000256" key="1">
    <source>
        <dbReference type="SAM" id="Coils"/>
    </source>
</evidence>
<evidence type="ECO:0000313" key="4">
    <source>
        <dbReference type="Proteomes" id="UP000738325"/>
    </source>
</evidence>
<keyword evidence="4" id="KW-1185">Reference proteome</keyword>
<sequence>MASAIAPPASFGLISGTAFASASPAALAKILDSLDLASIELEHSRLQRAIQQLEQSNKDITEFIELEQLELQEARQASENADIDMDTFEPDPEFVLAIEENKAVIEKYERTCASLMSAIQRRHSEAATEDVQEENKLAPAGSSAVTDEADQGGIHL</sequence>
<dbReference type="GO" id="GO:0030674">
    <property type="term" value="F:protein-macromolecule adaptor activity"/>
    <property type="evidence" value="ECO:0007669"/>
    <property type="project" value="TreeGrafter"/>
</dbReference>
<dbReference type="Proteomes" id="UP000738325">
    <property type="component" value="Unassembled WGS sequence"/>
</dbReference>
<protein>
    <submittedName>
        <fullName evidence="3">Uncharacterized protein</fullName>
    </submittedName>
</protein>
<dbReference type="InterPro" id="IPR038966">
    <property type="entry name" value="TMA17"/>
</dbReference>
<gene>
    <name evidence="3" type="ORF">BGZ99_007118</name>
</gene>
<keyword evidence="1" id="KW-0175">Coiled coil</keyword>
<comment type="caution">
    <text evidence="3">The sequence shown here is derived from an EMBL/GenBank/DDBJ whole genome shotgun (WGS) entry which is preliminary data.</text>
</comment>
<evidence type="ECO:0000313" key="3">
    <source>
        <dbReference type="EMBL" id="KAG0327688.1"/>
    </source>
</evidence>
<dbReference type="GO" id="GO:0070682">
    <property type="term" value="P:proteasome regulatory particle assembly"/>
    <property type="evidence" value="ECO:0007669"/>
    <property type="project" value="InterPro"/>
</dbReference>
<name>A0A9P6RRW8_9FUNG</name>
<reference evidence="3" key="1">
    <citation type="journal article" date="2020" name="Fungal Divers.">
        <title>Resolving the Mortierellaceae phylogeny through synthesis of multi-gene phylogenetics and phylogenomics.</title>
        <authorList>
            <person name="Vandepol N."/>
            <person name="Liber J."/>
            <person name="Desiro A."/>
            <person name="Na H."/>
            <person name="Kennedy M."/>
            <person name="Barry K."/>
            <person name="Grigoriev I.V."/>
            <person name="Miller A.N."/>
            <person name="O'Donnell K."/>
            <person name="Stajich J.E."/>
            <person name="Bonito G."/>
        </authorList>
    </citation>
    <scope>NUCLEOTIDE SEQUENCE</scope>
    <source>
        <strain evidence="3">REB-010B</strain>
    </source>
</reference>
<dbReference type="PANTHER" id="PTHR40422">
    <property type="entry name" value="TRANSLATION MACHINERY-ASSOCIATED PROTEIN 17"/>
    <property type="match status" value="1"/>
</dbReference>
<dbReference type="PANTHER" id="PTHR40422:SF1">
    <property type="entry name" value="TRANSLATION MACHINERY-ASSOCIATED PROTEIN 17"/>
    <property type="match status" value="1"/>
</dbReference>
<feature type="coiled-coil region" evidence="1">
    <location>
        <begin position="36"/>
        <end position="84"/>
    </location>
</feature>
<dbReference type="EMBL" id="JAAAIP010000050">
    <property type="protein sequence ID" value="KAG0327688.1"/>
    <property type="molecule type" value="Genomic_DNA"/>
</dbReference>
<dbReference type="OrthoDB" id="548474at2759"/>
<proteinExistence type="predicted"/>
<evidence type="ECO:0000256" key="2">
    <source>
        <dbReference type="SAM" id="MobiDB-lite"/>
    </source>
</evidence>